<sequence>MKRKDATAQGRKENFKGFFCVLATLCLCVTGLYSSIADASLELLP</sequence>
<dbReference type="RefSeq" id="WP_170241858.1">
    <property type="nucleotide sequence ID" value="NZ_VLLN01000005.1"/>
</dbReference>
<organism evidence="1 2">
    <name type="scientific">Geobacter argillaceus</name>
    <dbReference type="NCBI Taxonomy" id="345631"/>
    <lineage>
        <taxon>Bacteria</taxon>
        <taxon>Pseudomonadati</taxon>
        <taxon>Thermodesulfobacteriota</taxon>
        <taxon>Desulfuromonadia</taxon>
        <taxon>Geobacterales</taxon>
        <taxon>Geobacteraceae</taxon>
        <taxon>Geobacter</taxon>
    </lineage>
</organism>
<gene>
    <name evidence="1" type="ORF">JN12_01122</name>
</gene>
<reference evidence="1 2" key="1">
    <citation type="submission" date="2019-07" db="EMBL/GenBank/DDBJ databases">
        <title>Genomic Encyclopedia of Archaeal and Bacterial Type Strains, Phase II (KMG-II): from individual species to whole genera.</title>
        <authorList>
            <person name="Goeker M."/>
        </authorList>
    </citation>
    <scope>NUCLEOTIDE SEQUENCE [LARGE SCALE GENOMIC DNA]</scope>
    <source>
        <strain evidence="1 2">ATCC BAA-1139</strain>
    </source>
</reference>
<proteinExistence type="predicted"/>
<dbReference type="Proteomes" id="UP000319449">
    <property type="component" value="Unassembled WGS sequence"/>
</dbReference>
<protein>
    <submittedName>
        <fullName evidence="1">Uncharacterized protein</fullName>
    </submittedName>
</protein>
<dbReference type="AlphaFoldDB" id="A0A562W859"/>
<evidence type="ECO:0000313" key="1">
    <source>
        <dbReference type="EMBL" id="TWJ26416.1"/>
    </source>
</evidence>
<keyword evidence="2" id="KW-1185">Reference proteome</keyword>
<dbReference type="EMBL" id="VLLN01000005">
    <property type="protein sequence ID" value="TWJ26416.1"/>
    <property type="molecule type" value="Genomic_DNA"/>
</dbReference>
<evidence type="ECO:0000313" key="2">
    <source>
        <dbReference type="Proteomes" id="UP000319449"/>
    </source>
</evidence>
<comment type="caution">
    <text evidence="1">The sequence shown here is derived from an EMBL/GenBank/DDBJ whole genome shotgun (WGS) entry which is preliminary data.</text>
</comment>
<name>A0A562W859_9BACT</name>
<accession>A0A562W859</accession>